<evidence type="ECO:0000256" key="1">
    <source>
        <dbReference type="SAM" id="SignalP"/>
    </source>
</evidence>
<feature type="chain" id="PRO_5042054939" description="Secreted protein" evidence="1">
    <location>
        <begin position="20"/>
        <end position="209"/>
    </location>
</feature>
<dbReference type="GeneID" id="85385907"/>
<evidence type="ECO:0000313" key="3">
    <source>
        <dbReference type="Proteomes" id="UP001244207"/>
    </source>
</evidence>
<dbReference type="EMBL" id="JAHMHS010000033">
    <property type="protein sequence ID" value="KAK1726333.1"/>
    <property type="molecule type" value="Genomic_DNA"/>
</dbReference>
<reference evidence="2" key="1">
    <citation type="submission" date="2021-12" db="EMBL/GenBank/DDBJ databases">
        <title>Comparative genomics, transcriptomics and evolutionary studies reveal genomic signatures of adaptation to plant cell wall in hemibiotrophic fungi.</title>
        <authorList>
            <consortium name="DOE Joint Genome Institute"/>
            <person name="Baroncelli R."/>
            <person name="Diaz J.F."/>
            <person name="Benocci T."/>
            <person name="Peng M."/>
            <person name="Battaglia E."/>
            <person name="Haridas S."/>
            <person name="Andreopoulos W."/>
            <person name="Labutti K."/>
            <person name="Pangilinan J."/>
            <person name="Floch G.L."/>
            <person name="Makela M.R."/>
            <person name="Henrissat B."/>
            <person name="Grigoriev I.V."/>
            <person name="Crouch J.A."/>
            <person name="De Vries R.P."/>
            <person name="Sukno S.A."/>
            <person name="Thon M.R."/>
        </authorList>
    </citation>
    <scope>NUCLEOTIDE SEQUENCE</scope>
    <source>
        <strain evidence="2">CBS 112980</strain>
    </source>
</reference>
<accession>A0AAD8UMZ3</accession>
<dbReference type="AlphaFoldDB" id="A0AAD8UMZ3"/>
<name>A0AAD8UMZ3_GLOAC</name>
<sequence>MLHQRHAFFLCRWLAARFAILPGHHYTHTRTHARTHAPRKSHESFGTSFVPSNLCPAGWQQTAPNKRSQLVIPKADTKVDRKGQERKEGSSWPCLTLVCFGLDFVFFSPLGWGGRARATLRQTVNDPDIADGRQVWRLSQGCRAESNTSHSSRLSSHPKFLTDVGNHRRSIGSIPQTLGCFALLRSISACPPRPLGVIGQRPCMEEMRL</sequence>
<keyword evidence="1" id="KW-0732">Signal</keyword>
<protein>
    <recommendedName>
        <fullName evidence="4">Secreted protein</fullName>
    </recommendedName>
</protein>
<proteinExistence type="predicted"/>
<gene>
    <name evidence="2" type="ORF">BDZ83DRAFT_262669</name>
</gene>
<evidence type="ECO:0000313" key="2">
    <source>
        <dbReference type="EMBL" id="KAK1726333.1"/>
    </source>
</evidence>
<comment type="caution">
    <text evidence="2">The sequence shown here is derived from an EMBL/GenBank/DDBJ whole genome shotgun (WGS) entry which is preliminary data.</text>
</comment>
<feature type="signal peptide" evidence="1">
    <location>
        <begin position="1"/>
        <end position="19"/>
    </location>
</feature>
<evidence type="ECO:0008006" key="4">
    <source>
        <dbReference type="Google" id="ProtNLM"/>
    </source>
</evidence>
<dbReference type="Proteomes" id="UP001244207">
    <property type="component" value="Unassembled WGS sequence"/>
</dbReference>
<keyword evidence="3" id="KW-1185">Reference proteome</keyword>
<dbReference type="RefSeq" id="XP_060366388.1">
    <property type="nucleotide sequence ID" value="XM_060502008.1"/>
</dbReference>
<organism evidence="2 3">
    <name type="scientific">Glomerella acutata</name>
    <name type="common">Colletotrichum acutatum</name>
    <dbReference type="NCBI Taxonomy" id="27357"/>
    <lineage>
        <taxon>Eukaryota</taxon>
        <taxon>Fungi</taxon>
        <taxon>Dikarya</taxon>
        <taxon>Ascomycota</taxon>
        <taxon>Pezizomycotina</taxon>
        <taxon>Sordariomycetes</taxon>
        <taxon>Hypocreomycetidae</taxon>
        <taxon>Glomerellales</taxon>
        <taxon>Glomerellaceae</taxon>
        <taxon>Colletotrichum</taxon>
        <taxon>Colletotrichum acutatum species complex</taxon>
    </lineage>
</organism>